<accession>A0ABS6TGE2</accession>
<reference evidence="3 4" key="1">
    <citation type="submission" date="2021-06" db="EMBL/GenBank/DDBJ databases">
        <title>Enterococcus alishanensis sp. nov., a novel lactic acid bacterium isolated from fresh coffee beans.</title>
        <authorList>
            <person name="Chen Y.-S."/>
        </authorList>
    </citation>
    <scope>NUCLEOTIDE SEQUENCE [LARGE SCALE GENOMIC DNA]</scope>
    <source>
        <strain evidence="3 4">ALS3</strain>
    </source>
</reference>
<feature type="compositionally biased region" description="Basic and acidic residues" evidence="1">
    <location>
        <begin position="46"/>
        <end position="55"/>
    </location>
</feature>
<dbReference type="Proteomes" id="UP000774130">
    <property type="component" value="Unassembled WGS sequence"/>
</dbReference>
<dbReference type="RefSeq" id="WP_218327211.1">
    <property type="nucleotide sequence ID" value="NZ_JAHUZB010000007.1"/>
</dbReference>
<feature type="compositionally biased region" description="Basic and acidic residues" evidence="1">
    <location>
        <begin position="62"/>
        <end position="74"/>
    </location>
</feature>
<feature type="signal peptide" evidence="2">
    <location>
        <begin position="1"/>
        <end position="20"/>
    </location>
</feature>
<evidence type="ECO:0000313" key="3">
    <source>
        <dbReference type="EMBL" id="MBV7391998.1"/>
    </source>
</evidence>
<name>A0ABS6TGE2_9ENTE</name>
<evidence type="ECO:0000313" key="4">
    <source>
        <dbReference type="Proteomes" id="UP000774130"/>
    </source>
</evidence>
<dbReference type="EMBL" id="JAHUZB010000007">
    <property type="protein sequence ID" value="MBV7391998.1"/>
    <property type="molecule type" value="Genomic_DNA"/>
</dbReference>
<proteinExistence type="predicted"/>
<feature type="compositionally biased region" description="Low complexity" evidence="1">
    <location>
        <begin position="25"/>
        <end position="45"/>
    </location>
</feature>
<feature type="chain" id="PRO_5045994544" description="Lipoprotein" evidence="2">
    <location>
        <begin position="21"/>
        <end position="236"/>
    </location>
</feature>
<keyword evidence="2" id="KW-0732">Signal</keyword>
<evidence type="ECO:0000256" key="2">
    <source>
        <dbReference type="SAM" id="SignalP"/>
    </source>
</evidence>
<sequence>MFKKVLIGGITLAGMTVLLAACGTNDSNSGSSASSSDKTSQSAKSSSEKSDKEKYGQIIGKDTSEDKSAKEITKPGDSVNFEVPASSNEEYLHFAFMHAASGAMGWYFAPAAESGVALSKSMFEDDKTVDITDQIALFEAPNQTTSMAVTEDNGSLKYGESSDFMKVTVTKEDNMYKITIENTSSGDFETPFSSGVWSVSDSKDKAFDHTASQELSTLATSGKRADLYNEVKDEMK</sequence>
<keyword evidence="4" id="KW-1185">Reference proteome</keyword>
<dbReference type="PROSITE" id="PS51257">
    <property type="entry name" value="PROKAR_LIPOPROTEIN"/>
    <property type="match status" value="1"/>
</dbReference>
<feature type="region of interest" description="Disordered" evidence="1">
    <location>
        <begin position="25"/>
        <end position="81"/>
    </location>
</feature>
<evidence type="ECO:0000256" key="1">
    <source>
        <dbReference type="SAM" id="MobiDB-lite"/>
    </source>
</evidence>
<protein>
    <recommendedName>
        <fullName evidence="5">Lipoprotein</fullName>
    </recommendedName>
</protein>
<organism evidence="3 4">
    <name type="scientific">Enterococcus alishanensis</name>
    <dbReference type="NCBI Taxonomy" id="1303817"/>
    <lineage>
        <taxon>Bacteria</taxon>
        <taxon>Bacillati</taxon>
        <taxon>Bacillota</taxon>
        <taxon>Bacilli</taxon>
        <taxon>Lactobacillales</taxon>
        <taxon>Enterococcaceae</taxon>
        <taxon>Enterococcus</taxon>
    </lineage>
</organism>
<evidence type="ECO:0008006" key="5">
    <source>
        <dbReference type="Google" id="ProtNLM"/>
    </source>
</evidence>
<gene>
    <name evidence="3" type="ORF">KUA55_15055</name>
</gene>
<comment type="caution">
    <text evidence="3">The sequence shown here is derived from an EMBL/GenBank/DDBJ whole genome shotgun (WGS) entry which is preliminary data.</text>
</comment>